<dbReference type="Proteomes" id="UP000070700">
    <property type="component" value="Unassembled WGS sequence"/>
</dbReference>
<dbReference type="RefSeq" id="XP_018065332.1">
    <property type="nucleotide sequence ID" value="XM_018221493.1"/>
</dbReference>
<feature type="domain" description="DUF7730" evidence="2">
    <location>
        <begin position="142"/>
        <end position="240"/>
    </location>
</feature>
<proteinExistence type="predicted"/>
<evidence type="ECO:0000313" key="4">
    <source>
        <dbReference type="Proteomes" id="UP000070700"/>
    </source>
</evidence>
<dbReference type="InterPro" id="IPR056632">
    <property type="entry name" value="DUF7730"/>
</dbReference>
<dbReference type="EMBL" id="KQ947428">
    <property type="protein sequence ID" value="KUJ10977.1"/>
    <property type="molecule type" value="Genomic_DNA"/>
</dbReference>
<organism evidence="3 4">
    <name type="scientific">Mollisia scopiformis</name>
    <name type="common">Conifer needle endophyte fungus</name>
    <name type="synonym">Phialocephala scopiformis</name>
    <dbReference type="NCBI Taxonomy" id="149040"/>
    <lineage>
        <taxon>Eukaryota</taxon>
        <taxon>Fungi</taxon>
        <taxon>Dikarya</taxon>
        <taxon>Ascomycota</taxon>
        <taxon>Pezizomycotina</taxon>
        <taxon>Leotiomycetes</taxon>
        <taxon>Helotiales</taxon>
        <taxon>Mollisiaceae</taxon>
        <taxon>Mollisia</taxon>
    </lineage>
</organism>
<feature type="region of interest" description="Disordered" evidence="1">
    <location>
        <begin position="1"/>
        <end position="43"/>
    </location>
</feature>
<gene>
    <name evidence="3" type="ORF">LY89DRAFT_759972</name>
</gene>
<reference evidence="3 4" key="1">
    <citation type="submission" date="2015-10" db="EMBL/GenBank/DDBJ databases">
        <title>Full genome of DAOMC 229536 Phialocephala scopiformis, a fungal endophyte of spruce producing the potent anti-insectan compound rugulosin.</title>
        <authorList>
            <consortium name="DOE Joint Genome Institute"/>
            <person name="Walker A.K."/>
            <person name="Frasz S.L."/>
            <person name="Seifert K.A."/>
            <person name="Miller J.D."/>
            <person name="Mondo S.J."/>
            <person name="Labutti K."/>
            <person name="Lipzen A."/>
            <person name="Dockter R."/>
            <person name="Kennedy M."/>
            <person name="Grigoriev I.V."/>
            <person name="Spatafora J.W."/>
        </authorList>
    </citation>
    <scope>NUCLEOTIDE SEQUENCE [LARGE SCALE GENOMIC DNA]</scope>
    <source>
        <strain evidence="3 4">CBS 120377</strain>
    </source>
</reference>
<evidence type="ECO:0000313" key="3">
    <source>
        <dbReference type="EMBL" id="KUJ10977.1"/>
    </source>
</evidence>
<evidence type="ECO:0000259" key="2">
    <source>
        <dbReference type="Pfam" id="PF24864"/>
    </source>
</evidence>
<feature type="compositionally biased region" description="Polar residues" evidence="1">
    <location>
        <begin position="25"/>
        <end position="35"/>
    </location>
</feature>
<dbReference type="GeneID" id="28831219"/>
<dbReference type="OrthoDB" id="4757095at2759"/>
<keyword evidence="4" id="KW-1185">Reference proteome</keyword>
<dbReference type="AlphaFoldDB" id="A0A194WTP1"/>
<dbReference type="KEGG" id="psco:LY89DRAFT_759972"/>
<dbReference type="Pfam" id="PF24864">
    <property type="entry name" value="DUF7730"/>
    <property type="match status" value="1"/>
</dbReference>
<evidence type="ECO:0000256" key="1">
    <source>
        <dbReference type="SAM" id="MobiDB-lite"/>
    </source>
</evidence>
<accession>A0A194WTP1</accession>
<dbReference type="InParanoid" id="A0A194WTP1"/>
<name>A0A194WTP1_MOLSC</name>
<protein>
    <recommendedName>
        <fullName evidence="2">DUF7730 domain-containing protein</fullName>
    </recommendedName>
</protein>
<sequence>MLKFFRSRSSALKGKLRRKLRRPGTQPSQEQSATEDTPPKPLYPREKALSIIFSTELDRASKAGNVHAKPTFLLLPLEIRRQIVEYCVCGIPLDLNVVEELGQLKQNKIGILMRPIDVIRKRFVLSIPLTCRQLIKFGFGMTIIYLPRKLITQRLNMINDMWLVWHVFKVPLENTFEKAEWTKVWEIIASMEGLKKVLVQIFPIFLWEDQWPSEEKRLLEDAKLVTRPERFELELGWPEGPIPLELPCDITRVSNDLFPNRVAHWI</sequence>